<gene>
    <name evidence="3" type="ORF">C0Z16_22970</name>
    <name evidence="2" type="ORF">LMG27174_04275</name>
</gene>
<protein>
    <recommendedName>
        <fullName evidence="1">Immunity protein 52 domain-containing protein</fullName>
    </recommendedName>
</protein>
<evidence type="ECO:0000313" key="2">
    <source>
        <dbReference type="EMBL" id="CAB3711662.1"/>
    </source>
</evidence>
<dbReference type="Proteomes" id="UP000235659">
    <property type="component" value="Unassembled WGS sequence"/>
</dbReference>
<organism evidence="2 5">
    <name type="scientific">Paraburkholderia rhynchosiae</name>
    <dbReference type="NCBI Taxonomy" id="487049"/>
    <lineage>
        <taxon>Bacteria</taxon>
        <taxon>Pseudomonadati</taxon>
        <taxon>Pseudomonadota</taxon>
        <taxon>Betaproteobacteria</taxon>
        <taxon>Burkholderiales</taxon>
        <taxon>Burkholderiaceae</taxon>
        <taxon>Paraburkholderia</taxon>
    </lineage>
</organism>
<evidence type="ECO:0000313" key="5">
    <source>
        <dbReference type="Proteomes" id="UP000494205"/>
    </source>
</evidence>
<dbReference type="OrthoDB" id="8718152at2"/>
<reference evidence="3 4" key="1">
    <citation type="submission" date="2018-01" db="EMBL/GenBank/DDBJ databases">
        <title>Whole genome analyses suggest that Burkholderia sensu lato contains two further novel genera in the rhizoxinica-symbiotica group Mycetohabitans gen. nov., and Trinickia gen. nov.: implications for the evolution of diazotrophy and nodulation in the Burkholderiaceae.</title>
        <authorList>
            <person name="Estrada-de los Santos P."/>
            <person name="Palmer M."/>
            <person name="Chavez-Ramirez B."/>
            <person name="Beukes C."/>
            <person name="Steenkamp E.T."/>
            <person name="Hirsch A.M."/>
            <person name="Manyaka P."/>
            <person name="Maluk M."/>
            <person name="Lafos M."/>
            <person name="Crook M."/>
            <person name="Gross E."/>
            <person name="Simon M.F."/>
            <person name="Bueno dos Reis Junior F."/>
            <person name="Poole P.S."/>
            <person name="Venter S.N."/>
            <person name="James E.K."/>
        </authorList>
    </citation>
    <scope>NUCLEOTIDE SEQUENCE [LARGE SCALE GENOMIC DNA]</scope>
    <source>
        <strain evidence="3 4">WSM 3937</strain>
    </source>
</reference>
<name>A0A2N7WH14_9BURK</name>
<dbReference type="Pfam" id="PF15579">
    <property type="entry name" value="Imm52"/>
    <property type="match status" value="1"/>
</dbReference>
<dbReference type="EMBL" id="PNXY01000017">
    <property type="protein sequence ID" value="PMS28710.1"/>
    <property type="molecule type" value="Genomic_DNA"/>
</dbReference>
<proteinExistence type="predicted"/>
<evidence type="ECO:0000313" key="3">
    <source>
        <dbReference type="EMBL" id="PMS28710.1"/>
    </source>
</evidence>
<keyword evidence="4" id="KW-1185">Reference proteome</keyword>
<dbReference type="AlphaFoldDB" id="A0A2N7WH14"/>
<reference evidence="2 5" key="2">
    <citation type="submission" date="2020-04" db="EMBL/GenBank/DDBJ databases">
        <authorList>
            <person name="De Canck E."/>
        </authorList>
    </citation>
    <scope>NUCLEOTIDE SEQUENCE [LARGE SCALE GENOMIC DNA]</scope>
    <source>
        <strain evidence="2 5">LMG 27174</strain>
    </source>
</reference>
<dbReference type="EMBL" id="CADIJZ010000016">
    <property type="protein sequence ID" value="CAB3711662.1"/>
    <property type="molecule type" value="Genomic_DNA"/>
</dbReference>
<dbReference type="Proteomes" id="UP000494205">
    <property type="component" value="Unassembled WGS sequence"/>
</dbReference>
<sequence length="238" mass="26150">MNYSLNLELTFRLSAPELPTIETEYHRLWQFASALQVAGFPIDGWFPPADNVKASLLNRAFDSSGPTTAAIAMAKAERQAYPHVRSFGAWNGIEGNGGAAFTDQLSVNGLCVLSLQTKGVMSLAKCDVVADIVTEATHIWPALSVEVGSFRYSSQYRVFEKRPGAGWMLYLPRVLTAAQIPEARDLIPVMDGKRQRGTIIVSVIDEPFSATNKEHVAVANAIEKRLVDQDLLPLYPEL</sequence>
<accession>A0A2N7WH14</accession>
<evidence type="ECO:0000313" key="4">
    <source>
        <dbReference type="Proteomes" id="UP000235659"/>
    </source>
</evidence>
<feature type="domain" description="Immunity protein 52" evidence="1">
    <location>
        <begin position="44"/>
        <end position="232"/>
    </location>
</feature>
<dbReference type="InterPro" id="IPR028969">
    <property type="entry name" value="Imm52"/>
</dbReference>
<evidence type="ECO:0000259" key="1">
    <source>
        <dbReference type="Pfam" id="PF15579"/>
    </source>
</evidence>
<dbReference type="RefSeq" id="WP_102634374.1">
    <property type="nucleotide sequence ID" value="NZ_CADIJZ010000016.1"/>
</dbReference>